<keyword evidence="5 10" id="KW-0812">Transmembrane</keyword>
<dbReference type="GO" id="GO:0005789">
    <property type="term" value="C:endoplasmic reticulum membrane"/>
    <property type="evidence" value="ECO:0007669"/>
    <property type="project" value="UniProtKB-SubCell"/>
</dbReference>
<comment type="subcellular location">
    <subcellularLocation>
        <location evidence="1">Endoplasmic reticulum membrane</location>
        <topology evidence="1">Single-pass membrane protein</topology>
    </subcellularLocation>
</comment>
<evidence type="ECO:0000256" key="5">
    <source>
        <dbReference type="ARBA" id="ARBA00022692"/>
    </source>
</evidence>
<gene>
    <name evidence="12" type="ORF">DD237_004935</name>
</gene>
<sequence>MIHWVPLLGGLLAVILLSVNGSNDPVYALWPQQTNATLSLSVDEDGLSTVIASDGGTLGTFNIKFDTESEILLDPLLSTIEIVWVPARDARSSTFERFWTKSQRFDGINAEGIHLQAKLRDEGSWNFVNETVHERIEENIRNILHIVLPSIDILPQLSKGFLAKSLCGFHSWMARNPLQESLHESTDKSSSLCYASSFPLSPKNESITFFNRMIRVANGGSVDSLKLVAERTVLKNKQSFYTGQREHCLAGVKLGRSPVSSAMIEAEILEVWVSQSDKVQAPWVATLPVRETKSDILVVTSIDRKLGLDKLEYAWVQRDGKPGAPGVAPSVFEVQIAKTAVAASIQAAIVGEGFHRRYVMDVELLDDEVCGKTTCDKAVLMIVPVSRTVYLDLDELRRMERFGDLKLASFTKHIEIERPSVVSSQHVVGLEFTMPTMNQAHMEFPLHFRYQAPSLTDLYRHASVIAPDLFLVCPSGDRSVKRKLKSSNDDAIQNYFQTWGLTRLLDPASGDHHWLRLTTISPIPVIDVPVPVGYLPSAWLVSSVTLLFASMGAALLLWVSIGVAKTAQGSTTSNDANWKRKTQ</sequence>
<keyword evidence="8 10" id="KW-0472">Membrane</keyword>
<evidence type="ECO:0000313" key="12">
    <source>
        <dbReference type="EMBL" id="RQM11153.1"/>
    </source>
</evidence>
<comment type="pathway">
    <text evidence="2">Glycolipid biosynthesis; glycosylphosphatidylinositol-anchor biosynthesis.</text>
</comment>
<dbReference type="Proteomes" id="UP000286097">
    <property type="component" value="Unassembled WGS sequence"/>
</dbReference>
<dbReference type="VEuPathDB" id="FungiDB:DD237_004935"/>
<dbReference type="OrthoDB" id="5546453at2759"/>
<comment type="similarity">
    <text evidence="3">Belongs to the PIGX family.</text>
</comment>
<evidence type="ECO:0000256" key="6">
    <source>
        <dbReference type="ARBA" id="ARBA00022824"/>
    </source>
</evidence>
<dbReference type="Pfam" id="PF08320">
    <property type="entry name" value="PIG-X"/>
    <property type="match status" value="1"/>
</dbReference>
<feature type="chain" id="PRO_5019390730" evidence="11">
    <location>
        <begin position="22"/>
        <end position="583"/>
    </location>
</feature>
<keyword evidence="7 10" id="KW-1133">Transmembrane helix</keyword>
<evidence type="ECO:0000256" key="1">
    <source>
        <dbReference type="ARBA" id="ARBA00004389"/>
    </source>
</evidence>
<evidence type="ECO:0000256" key="7">
    <source>
        <dbReference type="ARBA" id="ARBA00022989"/>
    </source>
</evidence>
<dbReference type="GO" id="GO:0006506">
    <property type="term" value="P:GPI anchor biosynthetic process"/>
    <property type="evidence" value="ECO:0007669"/>
    <property type="project" value="UniProtKB-UniPathway"/>
</dbReference>
<dbReference type="InterPro" id="IPR040039">
    <property type="entry name" value="PIGX"/>
</dbReference>
<keyword evidence="4" id="KW-0337">GPI-anchor biosynthesis</keyword>
<feature type="transmembrane region" description="Helical" evidence="10">
    <location>
        <begin position="538"/>
        <end position="559"/>
    </location>
</feature>
<name>A0A425C269_9STRA</name>
<dbReference type="PANTHER" id="PTHR28650:SF1">
    <property type="entry name" value="PHOSPHATIDYLINOSITOL-GLYCAN BIOSYNTHESIS CLASS X PROTEIN"/>
    <property type="match status" value="1"/>
</dbReference>
<feature type="signal peptide" evidence="11">
    <location>
        <begin position="1"/>
        <end position="21"/>
    </location>
</feature>
<proteinExistence type="inferred from homology"/>
<dbReference type="PANTHER" id="PTHR28650">
    <property type="entry name" value="PHOSPHATIDYLINOSITOL-GLYCAN BIOSYNTHESIS CLASS X PROTEIN"/>
    <property type="match status" value="1"/>
</dbReference>
<dbReference type="UniPathway" id="UPA00196"/>
<evidence type="ECO:0000313" key="13">
    <source>
        <dbReference type="Proteomes" id="UP000286097"/>
    </source>
</evidence>
<evidence type="ECO:0000256" key="2">
    <source>
        <dbReference type="ARBA" id="ARBA00004687"/>
    </source>
</evidence>
<accession>A0A425C269</accession>
<evidence type="ECO:0000256" key="4">
    <source>
        <dbReference type="ARBA" id="ARBA00022502"/>
    </source>
</evidence>
<dbReference type="AlphaFoldDB" id="A0A425C269"/>
<organism evidence="12 13">
    <name type="scientific">Peronospora effusa</name>
    <dbReference type="NCBI Taxonomy" id="542832"/>
    <lineage>
        <taxon>Eukaryota</taxon>
        <taxon>Sar</taxon>
        <taxon>Stramenopiles</taxon>
        <taxon>Oomycota</taxon>
        <taxon>Peronosporomycetes</taxon>
        <taxon>Peronosporales</taxon>
        <taxon>Peronosporaceae</taxon>
        <taxon>Peronospora</taxon>
    </lineage>
</organism>
<evidence type="ECO:0000256" key="10">
    <source>
        <dbReference type="SAM" id="Phobius"/>
    </source>
</evidence>
<evidence type="ECO:0000256" key="9">
    <source>
        <dbReference type="ARBA" id="ARBA00023180"/>
    </source>
</evidence>
<protein>
    <submittedName>
        <fullName evidence="12">Uncharacterized protein</fullName>
    </submittedName>
</protein>
<evidence type="ECO:0000256" key="3">
    <source>
        <dbReference type="ARBA" id="ARBA00010345"/>
    </source>
</evidence>
<keyword evidence="9" id="KW-0325">Glycoprotein</keyword>
<keyword evidence="6" id="KW-0256">Endoplasmic reticulum</keyword>
<keyword evidence="11" id="KW-0732">Signal</keyword>
<evidence type="ECO:0000256" key="11">
    <source>
        <dbReference type="SAM" id="SignalP"/>
    </source>
</evidence>
<comment type="caution">
    <text evidence="12">The sequence shown here is derived from an EMBL/GenBank/DDBJ whole genome shotgun (WGS) entry which is preliminary data.</text>
</comment>
<evidence type="ECO:0000256" key="8">
    <source>
        <dbReference type="ARBA" id="ARBA00023136"/>
    </source>
</evidence>
<dbReference type="InterPro" id="IPR013233">
    <property type="entry name" value="PIG-X/PBN1"/>
</dbReference>
<reference evidence="12 13" key="1">
    <citation type="submission" date="2018-06" db="EMBL/GenBank/DDBJ databases">
        <title>Comparative genomics of downy mildews reveals potential adaptations to biotrophy.</title>
        <authorList>
            <person name="Fletcher K."/>
            <person name="Klosterman S.J."/>
            <person name="Derevnina L."/>
            <person name="Martin F."/>
            <person name="Koike S."/>
            <person name="Reyes Chin-Wo S."/>
            <person name="Mou B."/>
            <person name="Michelmore R."/>
        </authorList>
    </citation>
    <scope>NUCLEOTIDE SEQUENCE [LARGE SCALE GENOMIC DNA]</scope>
    <source>
        <strain evidence="12 13">R13</strain>
    </source>
</reference>
<dbReference type="EMBL" id="QKXF01000465">
    <property type="protein sequence ID" value="RQM11153.1"/>
    <property type="molecule type" value="Genomic_DNA"/>
</dbReference>